<gene>
    <name evidence="1" type="ORF">OFUS_LOCUS19964</name>
</gene>
<dbReference type="OrthoDB" id="5861309at2759"/>
<keyword evidence="2" id="KW-1185">Reference proteome</keyword>
<proteinExistence type="predicted"/>
<reference evidence="1" key="1">
    <citation type="submission" date="2022-03" db="EMBL/GenBank/DDBJ databases">
        <authorList>
            <person name="Martin C."/>
        </authorList>
    </citation>
    <scope>NUCLEOTIDE SEQUENCE</scope>
</reference>
<sequence>MTDILNALKTQDFPKCTQIALCHIETLLASCRSIPGLGDPQNELAHRITQEYVFCQHVSRKGGLFKKLTAIQEIQLCELLLQHFGKQQDPSKLQALFNQLFDMKQEPYRLDILCKMVSMAIGLKSAPVLNATGAWLQIQGPSKPTSAVLVGALVLDYCQLIPDVVASLHAIIQISPRFTHSFLMAASMLYDLKDNKENNRIPPDSLVEVITDWLASEPSICYPGKHSTPRQAPSRPSGLWNPGIDVEPDLGPESPIPGFVNWCVRAPLIYNQDYLKLHPGSSIETLKKTTILYSKLHLALLHTIHLYGKQKAPPSGELLRNTHMLQIASNLGVLIGKNKDMEVDLVDVTLDRLAQIYQVAMATGAMKYSKDDITKIVHMLPSNKLFEAMAEFTVGH</sequence>
<dbReference type="Proteomes" id="UP000749559">
    <property type="component" value="Unassembled WGS sequence"/>
</dbReference>
<evidence type="ECO:0000313" key="2">
    <source>
        <dbReference type="Proteomes" id="UP000749559"/>
    </source>
</evidence>
<accession>A0A8J1XY20</accession>
<dbReference type="EMBL" id="CAIIXF020000009">
    <property type="protein sequence ID" value="CAH1795423.1"/>
    <property type="molecule type" value="Genomic_DNA"/>
</dbReference>
<organism evidence="1 2">
    <name type="scientific">Owenia fusiformis</name>
    <name type="common">Polychaete worm</name>
    <dbReference type="NCBI Taxonomy" id="6347"/>
    <lineage>
        <taxon>Eukaryota</taxon>
        <taxon>Metazoa</taxon>
        <taxon>Spiralia</taxon>
        <taxon>Lophotrochozoa</taxon>
        <taxon>Annelida</taxon>
        <taxon>Polychaeta</taxon>
        <taxon>Sedentaria</taxon>
        <taxon>Canalipalpata</taxon>
        <taxon>Sabellida</taxon>
        <taxon>Oweniida</taxon>
        <taxon>Oweniidae</taxon>
        <taxon>Owenia</taxon>
    </lineage>
</organism>
<name>A0A8J1XY20_OWEFU</name>
<dbReference type="InterPro" id="IPR027844">
    <property type="entry name" value="INTS15"/>
</dbReference>
<dbReference type="PANTHER" id="PTHR14540">
    <property type="entry name" value="INTEGRATOR COMPLEX SUBUNIT 15"/>
    <property type="match status" value="1"/>
</dbReference>
<evidence type="ECO:0000313" key="1">
    <source>
        <dbReference type="EMBL" id="CAH1795423.1"/>
    </source>
</evidence>
<dbReference type="Pfam" id="PF14964">
    <property type="entry name" value="INTS15"/>
    <property type="match status" value="1"/>
</dbReference>
<protein>
    <submittedName>
        <fullName evidence="1">Uncharacterized protein</fullName>
    </submittedName>
</protein>
<dbReference type="PANTHER" id="PTHR14540:SF2">
    <property type="entry name" value="INTEGRATOR COMPLEX SUBUNIT 15"/>
    <property type="match status" value="1"/>
</dbReference>
<comment type="caution">
    <text evidence="1">The sequence shown here is derived from an EMBL/GenBank/DDBJ whole genome shotgun (WGS) entry which is preliminary data.</text>
</comment>
<dbReference type="AlphaFoldDB" id="A0A8J1XY20"/>